<evidence type="ECO:0000256" key="3">
    <source>
        <dbReference type="ARBA" id="ARBA00022679"/>
    </source>
</evidence>
<keyword evidence="6" id="KW-0175">Coiled coil</keyword>
<keyword evidence="3 4" id="KW-0808">Transferase</keyword>
<dbReference type="EC" id="2.4.1.-" evidence="5"/>
<dbReference type="EMBL" id="JAKOGI010001477">
    <property type="protein sequence ID" value="KAJ8425404.1"/>
    <property type="molecule type" value="Genomic_DNA"/>
</dbReference>
<evidence type="ECO:0000256" key="5">
    <source>
        <dbReference type="RuleBase" id="RU362057"/>
    </source>
</evidence>
<dbReference type="SUPFAM" id="SSF53756">
    <property type="entry name" value="UDP-Glycosyltransferase/glycogen phosphorylase"/>
    <property type="match status" value="1"/>
</dbReference>
<proteinExistence type="inferred from homology"/>
<dbReference type="AlphaFoldDB" id="A0A9Q1JJI3"/>
<dbReference type="InterPro" id="IPR035595">
    <property type="entry name" value="UDP_glycos_trans_CS"/>
</dbReference>
<comment type="caution">
    <text evidence="7">The sequence shown here is derived from an EMBL/GenBank/DDBJ whole genome shotgun (WGS) entry which is preliminary data.</text>
</comment>
<protein>
    <recommendedName>
        <fullName evidence="5">Glycosyltransferase</fullName>
        <ecNumber evidence="5">2.4.1.-</ecNumber>
    </recommendedName>
</protein>
<sequence>MVESTKLCHVAAIPHPGRGHINPLLSLCKTMAQKNPNNLQITFIVTEEWRGLLCGSSSYESPPTPANMRFATIPNVLPAEKGRGADMMGFMKAVMTKMAQPVEQVLDGFEPPVQLVIADTLLFWVVEMGNQRNIPVASFWPMSASMFSLLYHFDFLLERSLDIPAQLPDEHRIDYIPGISPICIGDLPYGLSQEYKSKLSELQLLQGLSMIEKAHCLLFRTIPELEVQAIRALKSKLPIPIYTIGPCIPLSSLDNTNDQPSYMAWLDSQPQKSVLYVSLGTVMPVSGHEVNQLAAGLRDSGVPFLWVSREETVKLDGGPGDKGMVVPWCDQMRVLAHGSVGGFLTHCGWNSVLEAVFMGVPMITFPLVFDQKANGKLIVEEWGVGWRGKSNIAVQNSLINRETVAGVVKRFMDLETDERQALERKCKEVTETARTAIARGGSAEAGLDEFLTCVLKT</sequence>
<dbReference type="GO" id="GO:0080044">
    <property type="term" value="F:quercetin 7-O-glucosyltransferase activity"/>
    <property type="evidence" value="ECO:0007669"/>
    <property type="project" value="TreeGrafter"/>
</dbReference>
<dbReference type="Gene3D" id="3.40.50.2000">
    <property type="entry name" value="Glycogen Phosphorylase B"/>
    <property type="match status" value="2"/>
</dbReference>
<name>A0A9Q1JJI3_9CARY</name>
<evidence type="ECO:0000256" key="2">
    <source>
        <dbReference type="ARBA" id="ARBA00022676"/>
    </source>
</evidence>
<accession>A0A9Q1JJI3</accession>
<dbReference type="PROSITE" id="PS00375">
    <property type="entry name" value="UDPGT"/>
    <property type="match status" value="1"/>
</dbReference>
<evidence type="ECO:0000313" key="8">
    <source>
        <dbReference type="Proteomes" id="UP001153076"/>
    </source>
</evidence>
<organism evidence="7 8">
    <name type="scientific">Carnegiea gigantea</name>
    <dbReference type="NCBI Taxonomy" id="171969"/>
    <lineage>
        <taxon>Eukaryota</taxon>
        <taxon>Viridiplantae</taxon>
        <taxon>Streptophyta</taxon>
        <taxon>Embryophyta</taxon>
        <taxon>Tracheophyta</taxon>
        <taxon>Spermatophyta</taxon>
        <taxon>Magnoliopsida</taxon>
        <taxon>eudicotyledons</taxon>
        <taxon>Gunneridae</taxon>
        <taxon>Pentapetalae</taxon>
        <taxon>Caryophyllales</taxon>
        <taxon>Cactineae</taxon>
        <taxon>Cactaceae</taxon>
        <taxon>Cactoideae</taxon>
        <taxon>Echinocereeae</taxon>
        <taxon>Carnegiea</taxon>
    </lineage>
</organism>
<evidence type="ECO:0000256" key="1">
    <source>
        <dbReference type="ARBA" id="ARBA00009995"/>
    </source>
</evidence>
<gene>
    <name evidence="7" type="ORF">Cgig2_028784</name>
</gene>
<dbReference type="FunFam" id="3.40.50.2000:FF:000138">
    <property type="entry name" value="Glycosyltransferase"/>
    <property type="match status" value="1"/>
</dbReference>
<feature type="coiled-coil region" evidence="6">
    <location>
        <begin position="412"/>
        <end position="439"/>
    </location>
</feature>
<keyword evidence="2 4" id="KW-0328">Glycosyltransferase</keyword>
<dbReference type="CDD" id="cd03784">
    <property type="entry name" value="GT1_Gtf-like"/>
    <property type="match status" value="1"/>
</dbReference>
<dbReference type="InterPro" id="IPR002213">
    <property type="entry name" value="UDP_glucos_trans"/>
</dbReference>
<comment type="similarity">
    <text evidence="1 4">Belongs to the UDP-glycosyltransferase family.</text>
</comment>
<dbReference type="OrthoDB" id="5835829at2759"/>
<reference evidence="7" key="1">
    <citation type="submission" date="2022-04" db="EMBL/GenBank/DDBJ databases">
        <title>Carnegiea gigantea Genome sequencing and assembly v2.</title>
        <authorList>
            <person name="Copetti D."/>
            <person name="Sanderson M.J."/>
            <person name="Burquez A."/>
            <person name="Wojciechowski M.F."/>
        </authorList>
    </citation>
    <scope>NUCLEOTIDE SEQUENCE</scope>
    <source>
        <strain evidence="7">SGP5-SGP5p</strain>
        <tissue evidence="7">Aerial part</tissue>
    </source>
</reference>
<dbReference type="GO" id="GO:0080043">
    <property type="term" value="F:quercetin 3-O-glucosyltransferase activity"/>
    <property type="evidence" value="ECO:0007669"/>
    <property type="project" value="TreeGrafter"/>
</dbReference>
<dbReference type="Proteomes" id="UP001153076">
    <property type="component" value="Unassembled WGS sequence"/>
</dbReference>
<evidence type="ECO:0000313" key="7">
    <source>
        <dbReference type="EMBL" id="KAJ8425404.1"/>
    </source>
</evidence>
<keyword evidence="8" id="KW-1185">Reference proteome</keyword>
<dbReference type="PANTHER" id="PTHR11926:SF1494">
    <property type="entry name" value="FLAVONOL 3-O-GLUCOSYLTRANSFERASE UGT76E12-RELATED"/>
    <property type="match status" value="1"/>
</dbReference>
<evidence type="ECO:0000256" key="4">
    <source>
        <dbReference type="RuleBase" id="RU003718"/>
    </source>
</evidence>
<dbReference type="PANTHER" id="PTHR11926">
    <property type="entry name" value="GLUCOSYL/GLUCURONOSYL TRANSFERASES"/>
    <property type="match status" value="1"/>
</dbReference>
<evidence type="ECO:0000256" key="6">
    <source>
        <dbReference type="SAM" id="Coils"/>
    </source>
</evidence>
<dbReference type="Pfam" id="PF00201">
    <property type="entry name" value="UDPGT"/>
    <property type="match status" value="1"/>
</dbReference>